<gene>
    <name evidence="1" type="ORF">BLA23254_00393</name>
</gene>
<proteinExistence type="predicted"/>
<accession>A0A6P2H5F5</accession>
<name>A0A6P2H5F5_BURL3</name>
<evidence type="ECO:0000313" key="1">
    <source>
        <dbReference type="EMBL" id="VWB11907.1"/>
    </source>
</evidence>
<sequence>MVKVFVMLLDFATLPEKSRRDFLGRMNEFLIMSPMQKRRAVNEWKQALEERGESGEGVHRP</sequence>
<evidence type="ECO:0000313" key="2">
    <source>
        <dbReference type="Proteomes" id="UP000494218"/>
    </source>
</evidence>
<dbReference type="AlphaFoldDB" id="A0A6P2H5F5"/>
<dbReference type="EMBL" id="CABVPW010000002">
    <property type="protein sequence ID" value="VWB11907.1"/>
    <property type="molecule type" value="Genomic_DNA"/>
</dbReference>
<protein>
    <submittedName>
        <fullName evidence="1">Uncharacterized protein</fullName>
    </submittedName>
</protein>
<organism evidence="1 2">
    <name type="scientific">Burkholderia lata (strain ATCC 17760 / DSM 23089 / LMG 22485 / NCIMB 9086 / R18194 / 383)</name>
    <dbReference type="NCBI Taxonomy" id="482957"/>
    <lineage>
        <taxon>Bacteria</taxon>
        <taxon>Pseudomonadati</taxon>
        <taxon>Pseudomonadota</taxon>
        <taxon>Betaproteobacteria</taxon>
        <taxon>Burkholderiales</taxon>
        <taxon>Burkholderiaceae</taxon>
        <taxon>Burkholderia</taxon>
        <taxon>Burkholderia cepacia complex</taxon>
    </lineage>
</organism>
<dbReference type="Proteomes" id="UP000494218">
    <property type="component" value="Unassembled WGS sequence"/>
</dbReference>
<reference evidence="1 2" key="1">
    <citation type="submission" date="2019-09" db="EMBL/GenBank/DDBJ databases">
        <authorList>
            <person name="Depoorter E."/>
        </authorList>
    </citation>
    <scope>NUCLEOTIDE SEQUENCE [LARGE SCALE GENOMIC DNA]</scope>
    <source>
        <strain evidence="1">LMG 23254</strain>
    </source>
</reference>